<feature type="transmembrane region" description="Helical" evidence="2">
    <location>
        <begin position="54"/>
        <end position="77"/>
    </location>
</feature>
<keyword evidence="2" id="KW-0812">Transmembrane</keyword>
<sequence>MPPLSPSTPNPDLPGFYDPDTYSSVQPGTNPEAFNRLHNEPKRDNVDANLSVPRWAVCLIVFIVVLGFFLILIIWLLSRNRRLKMARVNQDVELESCGRRSHTPTPSLPELCWPGVFPPAPASPGSDATVFPKAGTQRVPQQPRVHLDKSLPDIPARTFTDAEDDEDWETVAPLTRDNTFNDAFAQHRLDQERRENEHRDKERRQKGRRERERLDNERSLIEALARSNQRERRGNPYELSPEPTFNYGKSPEPESNGSSKKNSPQLHDMKPHVNESYARYRSYRMQLSDTDNDTDVILASDTNTMGPPTTATTSNTGASNPYSSSSGGGMMRSSRDRRRLELTGGGGRDGDDNGYATHRGLLRPPQPARLAAERNFVPPAVSGQQFPSDQSEMDNFTEAMITDDPFVSGGKISTRQRR</sequence>
<protein>
    <submittedName>
        <fullName evidence="3">Uncharacterized protein</fullName>
    </submittedName>
</protein>
<evidence type="ECO:0000313" key="3">
    <source>
        <dbReference type="EMBL" id="KAK0661540.1"/>
    </source>
</evidence>
<feature type="compositionally biased region" description="Pro residues" evidence="1">
    <location>
        <begin position="1"/>
        <end position="12"/>
    </location>
</feature>
<comment type="caution">
    <text evidence="3">The sequence shown here is derived from an EMBL/GenBank/DDBJ whole genome shotgun (WGS) entry which is preliminary data.</text>
</comment>
<evidence type="ECO:0000313" key="4">
    <source>
        <dbReference type="Proteomes" id="UP001175001"/>
    </source>
</evidence>
<evidence type="ECO:0000256" key="1">
    <source>
        <dbReference type="SAM" id="MobiDB-lite"/>
    </source>
</evidence>
<evidence type="ECO:0000256" key="2">
    <source>
        <dbReference type="SAM" id="Phobius"/>
    </source>
</evidence>
<keyword evidence="2" id="KW-1133">Transmembrane helix</keyword>
<feature type="region of interest" description="Disordered" evidence="1">
    <location>
        <begin position="300"/>
        <end position="358"/>
    </location>
</feature>
<feature type="compositionally biased region" description="Low complexity" evidence="1">
    <location>
        <begin position="302"/>
        <end position="325"/>
    </location>
</feature>
<dbReference type="EMBL" id="JAUJDW010000008">
    <property type="protein sequence ID" value="KAK0661540.1"/>
    <property type="molecule type" value="Genomic_DNA"/>
</dbReference>
<feature type="compositionally biased region" description="Polar residues" evidence="1">
    <location>
        <begin position="253"/>
        <end position="265"/>
    </location>
</feature>
<accession>A0AA39Z0M2</accession>
<dbReference type="AlphaFoldDB" id="A0AA39Z0M2"/>
<dbReference type="Proteomes" id="UP001175001">
    <property type="component" value="Unassembled WGS sequence"/>
</dbReference>
<keyword evidence="4" id="KW-1185">Reference proteome</keyword>
<feature type="region of interest" description="Disordered" evidence="1">
    <location>
        <begin position="1"/>
        <end position="22"/>
    </location>
</feature>
<name>A0AA39Z0M2_9PEZI</name>
<feature type="compositionally biased region" description="Basic and acidic residues" evidence="1">
    <location>
        <begin position="185"/>
        <end position="220"/>
    </location>
</feature>
<organism evidence="3 4">
    <name type="scientific">Lasiodiplodia hormozganensis</name>
    <dbReference type="NCBI Taxonomy" id="869390"/>
    <lineage>
        <taxon>Eukaryota</taxon>
        <taxon>Fungi</taxon>
        <taxon>Dikarya</taxon>
        <taxon>Ascomycota</taxon>
        <taxon>Pezizomycotina</taxon>
        <taxon>Dothideomycetes</taxon>
        <taxon>Dothideomycetes incertae sedis</taxon>
        <taxon>Botryosphaeriales</taxon>
        <taxon>Botryosphaeriaceae</taxon>
        <taxon>Lasiodiplodia</taxon>
    </lineage>
</organism>
<proteinExistence type="predicted"/>
<gene>
    <name evidence="3" type="ORF">DIS24_g2646</name>
</gene>
<reference evidence="3" key="1">
    <citation type="submission" date="2023-06" db="EMBL/GenBank/DDBJ databases">
        <title>Multi-omics analyses reveal the molecular pathogenesis toolkit of Lasiodiplodia hormozganensis, a cross-kingdom pathogen.</title>
        <authorList>
            <person name="Felix C."/>
            <person name="Meneses R."/>
            <person name="Goncalves M.F.M."/>
            <person name="Tilleman L."/>
            <person name="Duarte A.S."/>
            <person name="Jorrin-Novo J.V."/>
            <person name="Van De Peer Y."/>
            <person name="Deforce D."/>
            <person name="Van Nieuwerburgh F."/>
            <person name="Esteves A.C."/>
            <person name="Alves A."/>
        </authorList>
    </citation>
    <scope>NUCLEOTIDE SEQUENCE</scope>
    <source>
        <strain evidence="3">CBS 339.90</strain>
    </source>
</reference>
<feature type="region of interest" description="Disordered" evidence="1">
    <location>
        <begin position="123"/>
        <end position="270"/>
    </location>
</feature>
<keyword evidence="2" id="KW-0472">Membrane</keyword>